<accession>A0A5M8P3D7</accession>
<dbReference type="EMBL" id="SNRX01000005">
    <property type="protein sequence ID" value="KAA6302836.1"/>
    <property type="molecule type" value="Genomic_DNA"/>
</dbReference>
<dbReference type="Proteomes" id="UP000324575">
    <property type="component" value="Unassembled WGS sequence"/>
</dbReference>
<dbReference type="AlphaFoldDB" id="A0A5M8P3D7"/>
<evidence type="ECO:0000313" key="1">
    <source>
        <dbReference type="EMBL" id="KAA6302836.1"/>
    </source>
</evidence>
<organism evidence="1 2">
    <name type="scientific">Candidatus Ordinivivax streblomastigis</name>
    <dbReference type="NCBI Taxonomy" id="2540710"/>
    <lineage>
        <taxon>Bacteria</taxon>
        <taxon>Pseudomonadati</taxon>
        <taxon>Bacteroidota</taxon>
        <taxon>Bacteroidia</taxon>
        <taxon>Bacteroidales</taxon>
        <taxon>Candidatus Ordinivivax</taxon>
    </lineage>
</organism>
<name>A0A5M8P3D7_9BACT</name>
<sequence>MSKAKILFSCNAWHTNTSKKLAGVFTNDRALKRYLIDMKGDGLLNDADIEMIQMYQQTQGRTLNYLIEEHLLNPKYNAE</sequence>
<evidence type="ECO:0000313" key="2">
    <source>
        <dbReference type="Proteomes" id="UP000324575"/>
    </source>
</evidence>
<gene>
    <name evidence="1" type="ORF">EZS26_001006</name>
</gene>
<comment type="caution">
    <text evidence="1">The sequence shown here is derived from an EMBL/GenBank/DDBJ whole genome shotgun (WGS) entry which is preliminary data.</text>
</comment>
<protein>
    <submittedName>
        <fullName evidence="1">Uncharacterized protein</fullName>
    </submittedName>
</protein>
<proteinExistence type="predicted"/>
<reference evidence="1 2" key="1">
    <citation type="submission" date="2019-03" db="EMBL/GenBank/DDBJ databases">
        <title>Single cell metagenomics reveals metabolic interactions within the superorganism composed of flagellate Streblomastix strix and complex community of Bacteroidetes bacteria on its surface.</title>
        <authorList>
            <person name="Treitli S.C."/>
            <person name="Kolisko M."/>
            <person name="Husnik F."/>
            <person name="Keeling P."/>
            <person name="Hampl V."/>
        </authorList>
    </citation>
    <scope>NUCLEOTIDE SEQUENCE [LARGE SCALE GENOMIC DNA]</scope>
    <source>
        <strain evidence="1">St1</strain>
    </source>
</reference>